<reference evidence="1 2" key="1">
    <citation type="submission" date="2021-05" db="EMBL/GenBank/DDBJ databases">
        <title>Genome Assembly of Synthetic Allotetraploid Brassica napus Reveals Homoeologous Exchanges between Subgenomes.</title>
        <authorList>
            <person name="Davis J.T."/>
        </authorList>
    </citation>
    <scope>NUCLEOTIDE SEQUENCE [LARGE SCALE GENOMIC DNA]</scope>
    <source>
        <strain evidence="2">cv. Da-Ae</strain>
        <tissue evidence="1">Seedling</tissue>
    </source>
</reference>
<evidence type="ECO:0000313" key="2">
    <source>
        <dbReference type="Proteomes" id="UP000824890"/>
    </source>
</evidence>
<comment type="caution">
    <text evidence="1">The sequence shown here is derived from an EMBL/GenBank/DDBJ whole genome shotgun (WGS) entry which is preliminary data.</text>
</comment>
<protein>
    <recommendedName>
        <fullName evidence="3">RNase H type-1 domain-containing protein</fullName>
    </recommendedName>
</protein>
<dbReference type="EMBL" id="JAGKQM010001161">
    <property type="protein sequence ID" value="KAH0852293.1"/>
    <property type="molecule type" value="Genomic_DNA"/>
</dbReference>
<keyword evidence="2" id="KW-1185">Reference proteome</keyword>
<proteinExistence type="predicted"/>
<accession>A0ABQ7X8L4</accession>
<gene>
    <name evidence="1" type="ORF">HID58_094093</name>
</gene>
<sequence length="318" mass="34172">MVLGTTSGVAPGVSTSRELSSTSTVRSTLPLCTSFSDLSLQSSCVEVSIFSAFELVSLGHVSCSDLENLVLFMAIQVQGLEYQLELYLSNSTIRALLVSLQDIRVDMSVLVLLLAVLKPPSLQYAALRSLEDWTLDVDILVVVCFVDTAVLNVYISDAFHRLASEFRVHLAQNLLSVSVYGVHLAHRCLNLHGYLPGSPIVSSISPVAVPVWSKPPALALKCNIGATWSATSPVSGAGWIIRDSVGKVLEHPSSYHLCHEVVNNVYSLSKSGLFLVSDNCNVAASAIADSVTKDQRLQSYVAFGGPHWLSAVLLQEAT</sequence>
<organism evidence="1 2">
    <name type="scientific">Brassica napus</name>
    <name type="common">Rape</name>
    <dbReference type="NCBI Taxonomy" id="3708"/>
    <lineage>
        <taxon>Eukaryota</taxon>
        <taxon>Viridiplantae</taxon>
        <taxon>Streptophyta</taxon>
        <taxon>Embryophyta</taxon>
        <taxon>Tracheophyta</taxon>
        <taxon>Spermatophyta</taxon>
        <taxon>Magnoliopsida</taxon>
        <taxon>eudicotyledons</taxon>
        <taxon>Gunneridae</taxon>
        <taxon>Pentapetalae</taxon>
        <taxon>rosids</taxon>
        <taxon>malvids</taxon>
        <taxon>Brassicales</taxon>
        <taxon>Brassicaceae</taxon>
        <taxon>Brassiceae</taxon>
        <taxon>Brassica</taxon>
    </lineage>
</organism>
<evidence type="ECO:0000313" key="1">
    <source>
        <dbReference type="EMBL" id="KAH0852293.1"/>
    </source>
</evidence>
<name>A0ABQ7X8L4_BRANA</name>
<evidence type="ECO:0008006" key="3">
    <source>
        <dbReference type="Google" id="ProtNLM"/>
    </source>
</evidence>
<dbReference type="Proteomes" id="UP000824890">
    <property type="component" value="Unassembled WGS sequence"/>
</dbReference>